<comment type="cofactor">
    <cofactor evidence="9">
        <name>a divalent metal cation</name>
        <dbReference type="ChEBI" id="CHEBI:60240"/>
    </cofactor>
    <text evidence="9">Binds 2 divalent metal cations per subunit. Site 1 may preferentially bind zinc ions, while site 2 has a preference for magnesium and/or manganese ions.</text>
</comment>
<comment type="function">
    <text evidence="5">Hydrolyzes the second messenger cAMP, which is a key regulator of many important physiological processes. Vital for female fertility. Required for learning/memory.</text>
</comment>
<feature type="binding site" evidence="7">
    <location>
        <begin position="431"/>
        <end position="435"/>
    </location>
    <ligand>
        <name>AMP</name>
        <dbReference type="ChEBI" id="CHEBI:456215"/>
    </ligand>
</feature>
<evidence type="ECO:0000256" key="1">
    <source>
        <dbReference type="ARBA" id="ARBA00011245"/>
    </source>
</evidence>
<feature type="region of interest" description="Disordered" evidence="10">
    <location>
        <begin position="1"/>
        <end position="35"/>
    </location>
</feature>
<feature type="domain" description="PDEase" evidence="11">
    <location>
        <begin position="355"/>
        <end position="684"/>
    </location>
</feature>
<evidence type="ECO:0000313" key="12">
    <source>
        <dbReference type="EMBL" id="KAK0176419.1"/>
    </source>
</evidence>
<sequence length="736" mass="81931">MRGTKDIGEMDRHRRKDIAPSRVPTPTSMLLSQGNPLTPIISPQYLSPYAFQGRNSLCSANDYTLRRIRRPMTLKIGPRLSLPSRSTSAPTSTTDGEWPEHSFDVENGGSALDGAAGGGAASPSAGLVLQTLPQRRESFLYRSDSDFEMSPKSMSRNSSIASESHGEDLIVTPFAQILASLRSVRNNFLSLTNVPTNKSRRSSGAQGSNTPQPRVLPPGDESYMKLAVETMEELDWCLDQLETIQTHRSVSDMASLKFKRMLNKELSHFSESSKSGNQISEYICSTFLDKQQELDLPSLRIDDVVAAVVSGDGKSSKKKDRTQRGPAAMSHISGVKRPLTHTNSFTGERVPLYGVETPQEEQLGKVLSDIDKWGIDIFRIAELSNNRPLTCVAYTSFQSRDLLKSLAIPPKTFVTFMMTLEDHYVKDNPFHNSLHAADVTQSTHTLLNTPALESVFTPLEITAALFAATIHDVDHPGLTNQFLINSSSELALMYNDESVLENHHLAVAFKLLQNEGCDIFVNMNKKQRQTLRKMVIDMVLSTDMSKHMSLLADLKTMVETKKVAGSGVLLLDNYTDRIQVLENLVHCADLSNPTKPLPLYRKWVSLLMEEFFLQGDREREQNMDISPMCDRHSATIEKSQVGFIDYIVHPLWETWADLVHPDAQEILDTLEENRDWYQSMIPPSPPSDDQQGSEPHSERIHFQVTLEEGDESGENLEDSGSEAEGEGDEASADAGM</sequence>
<organism evidence="12 13">
    <name type="scientific">Microctonus aethiopoides</name>
    <dbReference type="NCBI Taxonomy" id="144406"/>
    <lineage>
        <taxon>Eukaryota</taxon>
        <taxon>Metazoa</taxon>
        <taxon>Ecdysozoa</taxon>
        <taxon>Arthropoda</taxon>
        <taxon>Hexapoda</taxon>
        <taxon>Insecta</taxon>
        <taxon>Pterygota</taxon>
        <taxon>Neoptera</taxon>
        <taxon>Endopterygota</taxon>
        <taxon>Hymenoptera</taxon>
        <taxon>Apocrita</taxon>
        <taxon>Ichneumonoidea</taxon>
        <taxon>Braconidae</taxon>
        <taxon>Euphorinae</taxon>
        <taxon>Microctonus</taxon>
    </lineage>
</organism>
<evidence type="ECO:0000256" key="5">
    <source>
        <dbReference type="ARBA" id="ARBA00053071"/>
    </source>
</evidence>
<evidence type="ECO:0000256" key="9">
    <source>
        <dbReference type="RuleBase" id="RU363067"/>
    </source>
</evidence>
<dbReference type="AlphaFoldDB" id="A0AA39FWC9"/>
<dbReference type="GO" id="GO:0045202">
    <property type="term" value="C:synapse"/>
    <property type="evidence" value="ECO:0007669"/>
    <property type="project" value="GOC"/>
</dbReference>
<evidence type="ECO:0000256" key="3">
    <source>
        <dbReference type="ARBA" id="ARBA00022801"/>
    </source>
</evidence>
<dbReference type="InterPro" id="IPR003607">
    <property type="entry name" value="HD/PDEase_dom"/>
</dbReference>
<feature type="binding site" evidence="8">
    <location>
        <position position="472"/>
    </location>
    <ligand>
        <name>Zn(2+)</name>
        <dbReference type="ChEBI" id="CHEBI:29105"/>
        <label>2</label>
    </ligand>
</feature>
<reference evidence="12" key="2">
    <citation type="submission" date="2023-03" db="EMBL/GenBank/DDBJ databases">
        <authorList>
            <person name="Inwood S.N."/>
            <person name="Skelly J.G."/>
            <person name="Guhlin J."/>
            <person name="Harrop T.W.R."/>
            <person name="Goldson S.G."/>
            <person name="Dearden P.K."/>
        </authorList>
    </citation>
    <scope>NUCLEOTIDE SEQUENCE</scope>
    <source>
        <strain evidence="12">Irish</strain>
        <tissue evidence="12">Whole body</tissue>
    </source>
</reference>
<dbReference type="EC" id="3.1.4.-" evidence="9"/>
<dbReference type="GO" id="GO:0046958">
    <property type="term" value="P:nonassociative learning"/>
    <property type="evidence" value="ECO:0007669"/>
    <property type="project" value="UniProtKB-ARBA"/>
</dbReference>
<dbReference type="Pfam" id="PF18100">
    <property type="entry name" value="PDE4_UCR"/>
    <property type="match status" value="1"/>
</dbReference>
<feature type="compositionally biased region" description="Basic and acidic residues" evidence="10">
    <location>
        <begin position="1"/>
        <end position="12"/>
    </location>
</feature>
<evidence type="ECO:0000256" key="6">
    <source>
        <dbReference type="PIRSR" id="PIRSR623088-1"/>
    </source>
</evidence>
<dbReference type="GO" id="GO:0007165">
    <property type="term" value="P:signal transduction"/>
    <property type="evidence" value="ECO:0007669"/>
    <property type="project" value="InterPro"/>
</dbReference>
<feature type="region of interest" description="Disordered" evidence="10">
    <location>
        <begin position="193"/>
        <end position="220"/>
    </location>
</feature>
<dbReference type="InterPro" id="IPR036971">
    <property type="entry name" value="PDEase_catalytic_dom_sf"/>
</dbReference>
<dbReference type="Gene3D" id="1.10.1300.10">
    <property type="entry name" value="3'5'-cyclic nucleotide phosphodiesterase, catalytic domain"/>
    <property type="match status" value="1"/>
</dbReference>
<keyword evidence="3 9" id="KW-0378">Hydrolase</keyword>
<evidence type="ECO:0000256" key="2">
    <source>
        <dbReference type="ARBA" id="ARBA00022723"/>
    </source>
</evidence>
<feature type="binding site" evidence="8">
    <location>
        <position position="471"/>
    </location>
    <ligand>
        <name>Zn(2+)</name>
        <dbReference type="ChEBI" id="CHEBI:29105"/>
        <label>1</label>
    </ligand>
</feature>
<feature type="binding site" evidence="8">
    <location>
        <position position="435"/>
    </location>
    <ligand>
        <name>Zn(2+)</name>
        <dbReference type="ChEBI" id="CHEBI:29105"/>
        <label>1</label>
    </ligand>
</feature>
<evidence type="ECO:0000256" key="8">
    <source>
        <dbReference type="PIRSR" id="PIRSR623088-3"/>
    </source>
</evidence>
<dbReference type="InterPro" id="IPR023174">
    <property type="entry name" value="PDEase_CS"/>
</dbReference>
<protein>
    <recommendedName>
        <fullName evidence="9">Phosphodiesterase</fullName>
        <ecNumber evidence="9">3.1.4.-</ecNumber>
    </recommendedName>
</protein>
<dbReference type="GO" id="GO:0048675">
    <property type="term" value="P:axon extension"/>
    <property type="evidence" value="ECO:0007669"/>
    <property type="project" value="UniProtKB-ARBA"/>
</dbReference>
<feature type="region of interest" description="Disordered" evidence="10">
    <location>
        <begin position="78"/>
        <end position="101"/>
    </location>
</feature>
<keyword evidence="13" id="KW-1185">Reference proteome</keyword>
<dbReference type="InterPro" id="IPR040844">
    <property type="entry name" value="PDE4_UCR"/>
</dbReference>
<feature type="compositionally biased region" description="Acidic residues" evidence="10">
    <location>
        <begin position="707"/>
        <end position="736"/>
    </location>
</feature>
<evidence type="ECO:0000256" key="7">
    <source>
        <dbReference type="PIRSR" id="PIRSR623088-2"/>
    </source>
</evidence>
<feature type="binding site" evidence="8">
    <location>
        <position position="472"/>
    </location>
    <ligand>
        <name>Zn(2+)</name>
        <dbReference type="ChEBI" id="CHEBI:29105"/>
        <label>1</label>
    </ligand>
</feature>
<feature type="region of interest" description="Disordered" evidence="10">
    <location>
        <begin position="677"/>
        <end position="736"/>
    </location>
</feature>
<feature type="active site" description="Proton donor" evidence="6">
    <location>
        <position position="431"/>
    </location>
</feature>
<dbReference type="Proteomes" id="UP001168990">
    <property type="component" value="Unassembled WGS sequence"/>
</dbReference>
<comment type="similarity">
    <text evidence="9">Belongs to the cyclic nucleotide phosphodiesterase family.</text>
</comment>
<dbReference type="GO" id="GO:0004114">
    <property type="term" value="F:3',5'-cyclic-nucleotide phosphodiesterase activity"/>
    <property type="evidence" value="ECO:0007669"/>
    <property type="project" value="InterPro"/>
</dbReference>
<dbReference type="GO" id="GO:0001661">
    <property type="term" value="P:conditioned taste aversion"/>
    <property type="evidence" value="ECO:0007669"/>
    <property type="project" value="UniProtKB-ARBA"/>
</dbReference>
<gene>
    <name evidence="12" type="ORF">PV328_000553</name>
</gene>
<dbReference type="GO" id="GO:0007268">
    <property type="term" value="P:chemical synaptic transmission"/>
    <property type="evidence" value="ECO:0007669"/>
    <property type="project" value="UniProtKB-ARBA"/>
</dbReference>
<dbReference type="FunFam" id="1.10.1300.10:FF:000001">
    <property type="entry name" value="Phosphodiesterase"/>
    <property type="match status" value="1"/>
</dbReference>
<feature type="binding site" evidence="8">
    <location>
        <position position="589"/>
    </location>
    <ligand>
        <name>Zn(2+)</name>
        <dbReference type="ChEBI" id="CHEBI:29105"/>
        <label>1</label>
    </ligand>
</feature>
<comment type="caution">
    <text evidence="12">The sequence shown here is derived from an EMBL/GenBank/DDBJ whole genome shotgun (WGS) entry which is preliminary data.</text>
</comment>
<comment type="subunit">
    <text evidence="1">Monomer.</text>
</comment>
<keyword evidence="4" id="KW-0114">cAMP</keyword>
<name>A0AA39FWC9_9HYME</name>
<evidence type="ECO:0000256" key="10">
    <source>
        <dbReference type="SAM" id="MobiDB-lite"/>
    </source>
</evidence>
<dbReference type="EMBL" id="JAQQBS010000001">
    <property type="protein sequence ID" value="KAK0176419.1"/>
    <property type="molecule type" value="Genomic_DNA"/>
</dbReference>
<feature type="compositionally biased region" description="Low complexity" evidence="10">
    <location>
        <begin position="78"/>
        <end position="94"/>
    </location>
</feature>
<proteinExistence type="inferred from homology"/>
<feature type="compositionally biased region" description="Polar residues" evidence="10">
    <location>
        <begin position="193"/>
        <end position="212"/>
    </location>
</feature>
<feature type="compositionally biased region" description="Polar residues" evidence="10">
    <location>
        <begin position="24"/>
        <end position="35"/>
    </location>
</feature>
<evidence type="ECO:0000259" key="11">
    <source>
        <dbReference type="PROSITE" id="PS51845"/>
    </source>
</evidence>
<feature type="binding site" evidence="7">
    <location>
        <position position="589"/>
    </location>
    <ligand>
        <name>AMP</name>
        <dbReference type="ChEBI" id="CHEBI:456215"/>
    </ligand>
</feature>
<dbReference type="GO" id="GO:0007623">
    <property type="term" value="P:circadian rhythm"/>
    <property type="evidence" value="ECO:0007669"/>
    <property type="project" value="UniProtKB-ARBA"/>
</dbReference>
<dbReference type="PROSITE" id="PS51845">
    <property type="entry name" value="PDEASE_I_2"/>
    <property type="match status" value="1"/>
</dbReference>
<dbReference type="GO" id="GO:0008355">
    <property type="term" value="P:olfactory learning"/>
    <property type="evidence" value="ECO:0007669"/>
    <property type="project" value="UniProtKB-ARBA"/>
</dbReference>
<dbReference type="CDD" id="cd00077">
    <property type="entry name" value="HDc"/>
    <property type="match status" value="1"/>
</dbReference>
<dbReference type="SMART" id="SM00471">
    <property type="entry name" value="HDc"/>
    <property type="match status" value="1"/>
</dbReference>
<reference evidence="12" key="1">
    <citation type="journal article" date="2023" name="bioRxiv">
        <title>Scaffold-level genome assemblies of two parasitoid biocontrol wasps reveal the parthenogenesis mechanism and an associated novel virus.</title>
        <authorList>
            <person name="Inwood S."/>
            <person name="Skelly J."/>
            <person name="Guhlin J."/>
            <person name="Harrop T."/>
            <person name="Goldson S."/>
            <person name="Dearden P."/>
        </authorList>
    </citation>
    <scope>NUCLEOTIDE SEQUENCE</scope>
    <source>
        <strain evidence="12">Irish</strain>
        <tissue evidence="12">Whole body</tissue>
    </source>
</reference>
<evidence type="ECO:0000256" key="4">
    <source>
        <dbReference type="ARBA" id="ARBA00023149"/>
    </source>
</evidence>
<dbReference type="InterPro" id="IPR002073">
    <property type="entry name" value="PDEase_catalytic_dom"/>
</dbReference>
<accession>A0AA39FWC9</accession>
<dbReference type="GO" id="GO:0007614">
    <property type="term" value="P:short-term memory"/>
    <property type="evidence" value="ECO:0007669"/>
    <property type="project" value="UniProtKB-ARBA"/>
</dbReference>
<keyword evidence="2 8" id="KW-0479">Metal-binding</keyword>
<dbReference type="PANTHER" id="PTHR11347">
    <property type="entry name" value="CYCLIC NUCLEOTIDE PHOSPHODIESTERASE"/>
    <property type="match status" value="1"/>
</dbReference>
<dbReference type="PROSITE" id="PS00126">
    <property type="entry name" value="PDEASE_I_1"/>
    <property type="match status" value="1"/>
</dbReference>
<feature type="binding site" evidence="7">
    <location>
        <position position="472"/>
    </location>
    <ligand>
        <name>AMP</name>
        <dbReference type="ChEBI" id="CHEBI:456215"/>
    </ligand>
</feature>
<feature type="binding site" evidence="7">
    <location>
        <position position="640"/>
    </location>
    <ligand>
        <name>AMP</name>
        <dbReference type="ChEBI" id="CHEBI:456215"/>
    </ligand>
</feature>
<dbReference type="GO" id="GO:0007619">
    <property type="term" value="P:courtship behavior"/>
    <property type="evidence" value="ECO:0007669"/>
    <property type="project" value="UniProtKB-ARBA"/>
</dbReference>
<dbReference type="Pfam" id="PF00233">
    <property type="entry name" value="PDEase_I"/>
    <property type="match status" value="1"/>
</dbReference>
<dbReference type="SUPFAM" id="SSF109604">
    <property type="entry name" value="HD-domain/PDEase-like"/>
    <property type="match status" value="1"/>
</dbReference>
<dbReference type="GO" id="GO:0007615">
    <property type="term" value="P:anesthesia-resistant memory"/>
    <property type="evidence" value="ECO:0007669"/>
    <property type="project" value="UniProtKB-ARBA"/>
</dbReference>
<dbReference type="GO" id="GO:0046872">
    <property type="term" value="F:metal ion binding"/>
    <property type="evidence" value="ECO:0007669"/>
    <property type="project" value="UniProtKB-KW"/>
</dbReference>
<dbReference type="PRINTS" id="PR00387">
    <property type="entry name" value="PDIESTERASE1"/>
</dbReference>
<dbReference type="GO" id="GO:0040040">
    <property type="term" value="P:thermosensory behavior"/>
    <property type="evidence" value="ECO:0007669"/>
    <property type="project" value="UniProtKB-ARBA"/>
</dbReference>
<dbReference type="InterPro" id="IPR023088">
    <property type="entry name" value="PDEase"/>
</dbReference>
<evidence type="ECO:0000313" key="13">
    <source>
        <dbReference type="Proteomes" id="UP001168990"/>
    </source>
</evidence>